<evidence type="ECO:0000256" key="6">
    <source>
        <dbReference type="ARBA" id="ARBA00022741"/>
    </source>
</evidence>
<dbReference type="GO" id="GO:0004829">
    <property type="term" value="F:threonine-tRNA ligase activity"/>
    <property type="evidence" value="ECO:0007669"/>
    <property type="project" value="UniProtKB-EC"/>
</dbReference>
<evidence type="ECO:0000256" key="7">
    <source>
        <dbReference type="ARBA" id="ARBA00022840"/>
    </source>
</evidence>
<dbReference type="InterPro" id="IPR047246">
    <property type="entry name" value="ThrRS_anticodon"/>
</dbReference>
<dbReference type="GO" id="GO:1990825">
    <property type="term" value="F:sequence-specific mRNA binding"/>
    <property type="evidence" value="ECO:0007669"/>
    <property type="project" value="EnsemblFungi"/>
</dbReference>
<dbReference type="InterPro" id="IPR036621">
    <property type="entry name" value="Anticodon-bd_dom_sf"/>
</dbReference>
<dbReference type="InterPro" id="IPR018163">
    <property type="entry name" value="Thr/Ala-tRNA-synth_IIc_edit"/>
</dbReference>
<dbReference type="Pfam" id="PF03129">
    <property type="entry name" value="HGTP_anticodon"/>
    <property type="match status" value="1"/>
</dbReference>
<keyword evidence="16" id="KW-1185">Reference proteome</keyword>
<feature type="domain" description="TGS" evidence="14">
    <location>
        <begin position="53"/>
        <end position="119"/>
    </location>
</feature>
<dbReference type="PANTHER" id="PTHR11451">
    <property type="entry name" value="THREONINE-TRNA LIGASE"/>
    <property type="match status" value="1"/>
</dbReference>
<dbReference type="PRINTS" id="PR01047">
    <property type="entry name" value="TRNASYNTHTHR"/>
</dbReference>
<protein>
    <recommendedName>
        <fullName evidence="12">Probable threonine--tRNA ligase, cytoplasmic</fullName>
        <ecNumber evidence="3">6.1.1.3</ecNumber>
    </recommendedName>
    <alternativeName>
        <fullName evidence="10">Threonyl-tRNA synthetase</fullName>
    </alternativeName>
</protein>
<evidence type="ECO:0000313" key="15">
    <source>
        <dbReference type="EMBL" id="OJJ49218.1"/>
    </source>
</evidence>
<dbReference type="InterPro" id="IPR012675">
    <property type="entry name" value="Beta-grasp_dom_sf"/>
</dbReference>
<dbReference type="FunFam" id="3.30.930.10:FF:000019">
    <property type="entry name" value="Threonine--tRNA ligase"/>
    <property type="match status" value="1"/>
</dbReference>
<evidence type="ECO:0000256" key="3">
    <source>
        <dbReference type="ARBA" id="ARBA00013163"/>
    </source>
</evidence>
<evidence type="ECO:0000256" key="8">
    <source>
        <dbReference type="ARBA" id="ARBA00022917"/>
    </source>
</evidence>
<dbReference type="InterPro" id="IPR033728">
    <property type="entry name" value="ThrRS_core"/>
</dbReference>
<evidence type="ECO:0000259" key="14">
    <source>
        <dbReference type="PROSITE" id="PS51880"/>
    </source>
</evidence>
<dbReference type="Gene3D" id="3.10.20.30">
    <property type="match status" value="1"/>
</dbReference>
<dbReference type="EC" id="6.1.1.3" evidence="3"/>
<dbReference type="Gene3D" id="3.40.50.800">
    <property type="entry name" value="Anticodon-binding domain"/>
    <property type="match status" value="1"/>
</dbReference>
<dbReference type="InterPro" id="IPR006195">
    <property type="entry name" value="aa-tRNA-synth_II"/>
</dbReference>
<organism evidence="15 16">
    <name type="scientific">Penicilliopsis zonata CBS 506.65</name>
    <dbReference type="NCBI Taxonomy" id="1073090"/>
    <lineage>
        <taxon>Eukaryota</taxon>
        <taxon>Fungi</taxon>
        <taxon>Dikarya</taxon>
        <taxon>Ascomycota</taxon>
        <taxon>Pezizomycotina</taxon>
        <taxon>Eurotiomycetes</taxon>
        <taxon>Eurotiomycetidae</taxon>
        <taxon>Eurotiales</taxon>
        <taxon>Aspergillaceae</taxon>
        <taxon>Penicilliopsis</taxon>
    </lineage>
</organism>
<proteinExistence type="inferred from homology"/>
<evidence type="ECO:0000259" key="13">
    <source>
        <dbReference type="PROSITE" id="PS50862"/>
    </source>
</evidence>
<dbReference type="InterPro" id="IPR002314">
    <property type="entry name" value="aa-tRNA-synt_IIb"/>
</dbReference>
<dbReference type="InterPro" id="IPR002320">
    <property type="entry name" value="Thr-tRNA-ligase_IIa"/>
</dbReference>
<dbReference type="EMBL" id="KV878338">
    <property type="protein sequence ID" value="OJJ49218.1"/>
    <property type="molecule type" value="Genomic_DNA"/>
</dbReference>
<dbReference type="InterPro" id="IPR012947">
    <property type="entry name" value="tRNA_SAD"/>
</dbReference>
<reference evidence="16" key="1">
    <citation type="journal article" date="2017" name="Genome Biol.">
        <title>Comparative genomics reveals high biological diversity and specific adaptations in the industrially and medically important fungal genus Aspergillus.</title>
        <authorList>
            <person name="de Vries R.P."/>
            <person name="Riley R."/>
            <person name="Wiebenga A."/>
            <person name="Aguilar-Osorio G."/>
            <person name="Amillis S."/>
            <person name="Uchima C.A."/>
            <person name="Anderluh G."/>
            <person name="Asadollahi M."/>
            <person name="Askin M."/>
            <person name="Barry K."/>
            <person name="Battaglia E."/>
            <person name="Bayram O."/>
            <person name="Benocci T."/>
            <person name="Braus-Stromeyer S.A."/>
            <person name="Caldana C."/>
            <person name="Canovas D."/>
            <person name="Cerqueira G.C."/>
            <person name="Chen F."/>
            <person name="Chen W."/>
            <person name="Choi C."/>
            <person name="Clum A."/>
            <person name="Dos Santos R.A."/>
            <person name="Damasio A.R."/>
            <person name="Diallinas G."/>
            <person name="Emri T."/>
            <person name="Fekete E."/>
            <person name="Flipphi M."/>
            <person name="Freyberg S."/>
            <person name="Gallo A."/>
            <person name="Gournas C."/>
            <person name="Habgood R."/>
            <person name="Hainaut M."/>
            <person name="Harispe M.L."/>
            <person name="Henrissat B."/>
            <person name="Hilden K.S."/>
            <person name="Hope R."/>
            <person name="Hossain A."/>
            <person name="Karabika E."/>
            <person name="Karaffa L."/>
            <person name="Karanyi Z."/>
            <person name="Krasevec N."/>
            <person name="Kuo A."/>
            <person name="Kusch H."/>
            <person name="LaButti K."/>
            <person name="Lagendijk E.L."/>
            <person name="Lapidus A."/>
            <person name="Levasseur A."/>
            <person name="Lindquist E."/>
            <person name="Lipzen A."/>
            <person name="Logrieco A.F."/>
            <person name="MacCabe A."/>
            <person name="Maekelae M.R."/>
            <person name="Malavazi I."/>
            <person name="Melin P."/>
            <person name="Meyer V."/>
            <person name="Mielnichuk N."/>
            <person name="Miskei M."/>
            <person name="Molnar A.P."/>
            <person name="Mule G."/>
            <person name="Ngan C.Y."/>
            <person name="Orejas M."/>
            <person name="Orosz E."/>
            <person name="Ouedraogo J.P."/>
            <person name="Overkamp K.M."/>
            <person name="Park H.-S."/>
            <person name="Perrone G."/>
            <person name="Piumi F."/>
            <person name="Punt P.J."/>
            <person name="Ram A.F."/>
            <person name="Ramon A."/>
            <person name="Rauscher S."/>
            <person name="Record E."/>
            <person name="Riano-Pachon D.M."/>
            <person name="Robert V."/>
            <person name="Roehrig J."/>
            <person name="Ruller R."/>
            <person name="Salamov A."/>
            <person name="Salih N.S."/>
            <person name="Samson R.A."/>
            <person name="Sandor E."/>
            <person name="Sanguinetti M."/>
            <person name="Schuetze T."/>
            <person name="Sepcic K."/>
            <person name="Shelest E."/>
            <person name="Sherlock G."/>
            <person name="Sophianopoulou V."/>
            <person name="Squina F.M."/>
            <person name="Sun H."/>
            <person name="Susca A."/>
            <person name="Todd R.B."/>
            <person name="Tsang A."/>
            <person name="Unkles S.E."/>
            <person name="van de Wiele N."/>
            <person name="van Rossen-Uffink D."/>
            <person name="Oliveira J.V."/>
            <person name="Vesth T.C."/>
            <person name="Visser J."/>
            <person name="Yu J.-H."/>
            <person name="Zhou M."/>
            <person name="Andersen M.R."/>
            <person name="Archer D.B."/>
            <person name="Baker S.E."/>
            <person name="Benoit I."/>
            <person name="Brakhage A.A."/>
            <person name="Braus G.H."/>
            <person name="Fischer R."/>
            <person name="Frisvad J.C."/>
            <person name="Goldman G.H."/>
            <person name="Houbraken J."/>
            <person name="Oakley B."/>
            <person name="Pocsi I."/>
            <person name="Scazzocchio C."/>
            <person name="Seiboth B."/>
            <person name="vanKuyk P.A."/>
            <person name="Wortman J."/>
            <person name="Dyer P.S."/>
            <person name="Grigoriev I.V."/>
        </authorList>
    </citation>
    <scope>NUCLEOTIDE SEQUENCE [LARGE SCALE GENOMIC DNA]</scope>
    <source>
        <strain evidence="16">CBS 506.65</strain>
    </source>
</reference>
<sequence>MASENPSELPVRAAPKAAASGGDALPQFIIERNEFFEKLWQQHLEEQKTRDHADINVTVDLGNGSPSTVIAKSWETTPSQFLRDAPKEFSANVVVAKVDGELWDLNRALERDCKVSFVQFDSLEGREVFWHSSAHCLGEACECEYGCLLSHGPPTPQGFFYDMAMPEGRVVKETDWPSLDKGAARIFKEKQSFDRLEVTKENLRTMFSYSKYKLHYIDKLVTGEKSTVYRCGTLVDLCRGPHIQNTGKIKTFKIMQNSSAYFLGDQSNDSLQRIRGVAFPDKKLMQEHLKFLEEAEKRNHLKIGKEQELFFFDEVSPGCPFLLPKGTTIFNALQKLLRTEYRKRGYQEVQTPNMYDVGIWKTSGHWAHYKDDMFKLDIEKREWALKPMNCPGHFVLFGHRERSYRELPLRIADFGVLHRNEASGALSGLTRVRKFQQDDTHIFCTQDQITSEIEGLFDFLKSIYGLFGFTFKLKLSTRPEKYLGELSTWDYAESQLKAAMTKFKGDDWTIDEGDGAFYGPKIDITIADALKREFQCATIQLDYQAPINFKLEYMTNEKGQAVLEESKKEGKSDEVGPGRARPVVIHRAIIGSFERFLGILIEHFGGKWPFWISPRQILIVPVMPSANDYVEELQQILRGDKLNVDIDVSGNTLQKKIRTGQLAQYNFIFVVGAQEKEARTVNIRNRDDPATQNKGVMVPLEEARVKLRALRKERRLVNAL</sequence>
<dbReference type="GO" id="GO:0005524">
    <property type="term" value="F:ATP binding"/>
    <property type="evidence" value="ECO:0007669"/>
    <property type="project" value="UniProtKB-KW"/>
</dbReference>
<dbReference type="InterPro" id="IPR045864">
    <property type="entry name" value="aa-tRNA-synth_II/BPL/LPL"/>
</dbReference>
<dbReference type="FunFam" id="3.30.980.10:FF:000005">
    <property type="entry name" value="Threonyl-tRNA synthetase, mitochondrial"/>
    <property type="match status" value="1"/>
</dbReference>
<dbReference type="SMART" id="SM00863">
    <property type="entry name" value="tRNA_SAD"/>
    <property type="match status" value="1"/>
</dbReference>
<dbReference type="CDD" id="cd00771">
    <property type="entry name" value="ThrRS_core"/>
    <property type="match status" value="1"/>
</dbReference>
<dbReference type="PROSITE" id="PS51880">
    <property type="entry name" value="TGS"/>
    <property type="match status" value="1"/>
</dbReference>
<dbReference type="GO" id="GO:0005739">
    <property type="term" value="C:mitochondrion"/>
    <property type="evidence" value="ECO:0007669"/>
    <property type="project" value="TreeGrafter"/>
</dbReference>
<dbReference type="InterPro" id="IPR004095">
    <property type="entry name" value="TGS"/>
</dbReference>
<dbReference type="VEuPathDB" id="FungiDB:ASPZODRAFT_60275"/>
<dbReference type="CDD" id="cd01667">
    <property type="entry name" value="TGS_ThrRS"/>
    <property type="match status" value="1"/>
</dbReference>
<dbReference type="OrthoDB" id="5423599at2759"/>
<dbReference type="SUPFAM" id="SSF52954">
    <property type="entry name" value="Class II aaRS ABD-related"/>
    <property type="match status" value="1"/>
</dbReference>
<dbReference type="Gene3D" id="3.30.930.10">
    <property type="entry name" value="Bira Bifunctional Protein, Domain 2"/>
    <property type="match status" value="1"/>
</dbReference>
<keyword evidence="7" id="KW-0067">ATP-binding</keyword>
<dbReference type="AlphaFoldDB" id="A0A1L9SPW3"/>
<evidence type="ECO:0000256" key="2">
    <source>
        <dbReference type="ARBA" id="ARBA00008226"/>
    </source>
</evidence>
<dbReference type="SUPFAM" id="SSF55681">
    <property type="entry name" value="Class II aaRS and biotin synthetases"/>
    <property type="match status" value="1"/>
</dbReference>
<keyword evidence="4" id="KW-0963">Cytoplasm</keyword>
<gene>
    <name evidence="15" type="ORF">ASPZODRAFT_60275</name>
</gene>
<feature type="domain" description="Aminoacyl-transfer RNA synthetases class-II family profile" evidence="13">
    <location>
        <begin position="287"/>
        <end position="609"/>
    </location>
</feature>
<dbReference type="NCBIfam" id="TIGR00418">
    <property type="entry name" value="thrS"/>
    <property type="match status" value="1"/>
</dbReference>
<evidence type="ECO:0000256" key="4">
    <source>
        <dbReference type="ARBA" id="ARBA00022490"/>
    </source>
</evidence>
<accession>A0A1L9SPW3</accession>
<dbReference type="Gene3D" id="3.30.980.10">
    <property type="entry name" value="Threonyl-trna Synthetase, Chain A, domain 2"/>
    <property type="match status" value="1"/>
</dbReference>
<dbReference type="STRING" id="1073090.A0A1L9SPW3"/>
<evidence type="ECO:0000256" key="9">
    <source>
        <dbReference type="ARBA" id="ARBA00023146"/>
    </source>
</evidence>
<evidence type="ECO:0000256" key="11">
    <source>
        <dbReference type="ARBA" id="ARBA00049515"/>
    </source>
</evidence>
<evidence type="ECO:0000256" key="12">
    <source>
        <dbReference type="ARBA" id="ARBA00072369"/>
    </source>
</evidence>
<evidence type="ECO:0000313" key="16">
    <source>
        <dbReference type="Proteomes" id="UP000184188"/>
    </source>
</evidence>
<dbReference type="InterPro" id="IPR004154">
    <property type="entry name" value="Anticodon-bd"/>
</dbReference>
<dbReference type="GO" id="GO:0006435">
    <property type="term" value="P:threonyl-tRNA aminoacylation"/>
    <property type="evidence" value="ECO:0007669"/>
    <property type="project" value="EnsemblFungi"/>
</dbReference>
<comment type="catalytic activity">
    <reaction evidence="11">
        <text>tRNA(Thr) + L-threonine + ATP = L-threonyl-tRNA(Thr) + AMP + diphosphate + H(+)</text>
        <dbReference type="Rhea" id="RHEA:24624"/>
        <dbReference type="Rhea" id="RHEA-COMP:9670"/>
        <dbReference type="Rhea" id="RHEA-COMP:9704"/>
        <dbReference type="ChEBI" id="CHEBI:15378"/>
        <dbReference type="ChEBI" id="CHEBI:30616"/>
        <dbReference type="ChEBI" id="CHEBI:33019"/>
        <dbReference type="ChEBI" id="CHEBI:57926"/>
        <dbReference type="ChEBI" id="CHEBI:78442"/>
        <dbReference type="ChEBI" id="CHEBI:78534"/>
        <dbReference type="ChEBI" id="CHEBI:456215"/>
        <dbReference type="EC" id="6.1.1.3"/>
    </reaction>
</comment>
<dbReference type="Pfam" id="PF07973">
    <property type="entry name" value="tRNA_SAD"/>
    <property type="match status" value="1"/>
</dbReference>
<dbReference type="PROSITE" id="PS50862">
    <property type="entry name" value="AA_TRNA_LIGASE_II"/>
    <property type="match status" value="1"/>
</dbReference>
<dbReference type="GeneID" id="34615365"/>
<keyword evidence="8" id="KW-0648">Protein biosynthesis</keyword>
<dbReference type="PANTHER" id="PTHR11451:SF46">
    <property type="entry name" value="THREONINE--TRNA LIGASE"/>
    <property type="match status" value="1"/>
</dbReference>
<dbReference type="Proteomes" id="UP000184188">
    <property type="component" value="Unassembled WGS sequence"/>
</dbReference>
<dbReference type="InterPro" id="IPR012676">
    <property type="entry name" value="TGS-like"/>
</dbReference>
<dbReference type="Pfam" id="PF00587">
    <property type="entry name" value="tRNA-synt_2b"/>
    <property type="match status" value="1"/>
</dbReference>
<dbReference type="HAMAP" id="MF_00184">
    <property type="entry name" value="Thr_tRNA_synth"/>
    <property type="match status" value="1"/>
</dbReference>
<keyword evidence="5" id="KW-0436">Ligase</keyword>
<evidence type="ECO:0000256" key="1">
    <source>
        <dbReference type="ARBA" id="ARBA00004496"/>
    </source>
</evidence>
<keyword evidence="9" id="KW-0030">Aminoacyl-tRNA synthetase</keyword>
<name>A0A1L9SPW3_9EURO</name>
<dbReference type="RefSeq" id="XP_022583728.1">
    <property type="nucleotide sequence ID" value="XM_022728901.1"/>
</dbReference>
<comment type="similarity">
    <text evidence="2">Belongs to the class-II aminoacyl-tRNA synthetase family.</text>
</comment>
<dbReference type="SUPFAM" id="SSF55186">
    <property type="entry name" value="ThrRS/AlaRS common domain"/>
    <property type="match status" value="1"/>
</dbReference>
<dbReference type="CDD" id="cd00860">
    <property type="entry name" value="ThrRS_anticodon"/>
    <property type="match status" value="1"/>
</dbReference>
<dbReference type="FunFam" id="3.40.50.800:FF:000003">
    <property type="entry name" value="Threonine--tRNA ligase 2, cytoplasmic"/>
    <property type="match status" value="1"/>
</dbReference>
<evidence type="ECO:0000256" key="10">
    <source>
        <dbReference type="ARBA" id="ARBA00031900"/>
    </source>
</evidence>
<keyword evidence="6" id="KW-0547">Nucleotide-binding</keyword>
<evidence type="ECO:0000256" key="5">
    <source>
        <dbReference type="ARBA" id="ARBA00022598"/>
    </source>
</evidence>
<dbReference type="SUPFAM" id="SSF81271">
    <property type="entry name" value="TGS-like"/>
    <property type="match status" value="1"/>
</dbReference>
<comment type="subcellular location">
    <subcellularLocation>
        <location evidence="1">Cytoplasm</location>
    </subcellularLocation>
</comment>